<keyword evidence="2" id="KW-0378">Hydrolase</keyword>
<dbReference type="GO" id="GO:0046872">
    <property type="term" value="F:metal ion binding"/>
    <property type="evidence" value="ECO:0007669"/>
    <property type="project" value="UniProtKB-KW"/>
</dbReference>
<dbReference type="Gene3D" id="3.40.630.10">
    <property type="entry name" value="Zn peptidases"/>
    <property type="match status" value="1"/>
</dbReference>
<dbReference type="AlphaFoldDB" id="A0A919JWM8"/>
<proteinExistence type="predicted"/>
<dbReference type="PANTHER" id="PTHR43808">
    <property type="entry name" value="ACETYLORNITHINE DEACETYLASE"/>
    <property type="match status" value="1"/>
</dbReference>
<evidence type="ECO:0000313" key="5">
    <source>
        <dbReference type="Proteomes" id="UP000636960"/>
    </source>
</evidence>
<dbReference type="InterPro" id="IPR011650">
    <property type="entry name" value="Peptidase_M20_dimer"/>
</dbReference>
<dbReference type="Pfam" id="PF07687">
    <property type="entry name" value="M20_dimer"/>
    <property type="match status" value="1"/>
</dbReference>
<gene>
    <name evidence="4" type="ORF">Ari01nite_22970</name>
</gene>
<name>A0A919JWM8_9ACTN</name>
<dbReference type="PANTHER" id="PTHR43808:SF31">
    <property type="entry name" value="N-ACETYL-L-CITRULLINE DEACETYLASE"/>
    <property type="match status" value="1"/>
</dbReference>
<dbReference type="SUPFAM" id="SSF55031">
    <property type="entry name" value="Bacterial exopeptidase dimerisation domain"/>
    <property type="match status" value="1"/>
</dbReference>
<dbReference type="GO" id="GO:0008777">
    <property type="term" value="F:acetylornithine deacetylase activity"/>
    <property type="evidence" value="ECO:0007669"/>
    <property type="project" value="TreeGrafter"/>
</dbReference>
<dbReference type="InterPro" id="IPR050072">
    <property type="entry name" value="Peptidase_M20A"/>
</dbReference>
<evidence type="ECO:0000256" key="2">
    <source>
        <dbReference type="ARBA" id="ARBA00022801"/>
    </source>
</evidence>
<dbReference type="Gene3D" id="3.30.70.360">
    <property type="match status" value="1"/>
</dbReference>
<dbReference type="Pfam" id="PF01546">
    <property type="entry name" value="Peptidase_M20"/>
    <property type="match status" value="1"/>
</dbReference>
<comment type="caution">
    <text evidence="4">The sequence shown here is derived from an EMBL/GenBank/DDBJ whole genome shotgun (WGS) entry which is preliminary data.</text>
</comment>
<dbReference type="EMBL" id="BOMV01000020">
    <property type="protein sequence ID" value="GIE94832.1"/>
    <property type="molecule type" value="Genomic_DNA"/>
</dbReference>
<evidence type="ECO:0000259" key="3">
    <source>
        <dbReference type="Pfam" id="PF07687"/>
    </source>
</evidence>
<sequence length="340" mass="36073">MELRAALDFVVGEVGRGFAVRWFESGGKPSALVCRAGAVMPFRVVLNAHLDVVPGADEQFAPRRDGDRLYGRGTHDMKAAAVVLATVFRELADELPYDIALQLVTDEEVGGADGTGHQLAAGVRAGFVLIGEQSGLRVVAESKGICQGRLSTAGLAAHAAYPWMGRNALLDLTAGIDRLLAAYPVPTVEAWATTVNLARIETPNLAVNQVPAAATAWFDLRYPPSDGHFAGRTAEEIALHLSEVTGVAAHVDALGPPHRADPDGAEVRLLQQVVRATGYDGDLLRKHGAADGRYYHALGIDAVIFGPGGGGQHGPAEYLDVTTLRPYYEALRGFLLGLDR</sequence>
<dbReference type="InterPro" id="IPR036264">
    <property type="entry name" value="Bact_exopeptidase_dim_dom"/>
</dbReference>
<feature type="domain" description="Peptidase M20 dimerisation" evidence="3">
    <location>
        <begin position="141"/>
        <end position="225"/>
    </location>
</feature>
<accession>A0A919JWM8</accession>
<dbReference type="SUPFAM" id="SSF53187">
    <property type="entry name" value="Zn-dependent exopeptidases"/>
    <property type="match status" value="1"/>
</dbReference>
<keyword evidence="5" id="KW-1185">Reference proteome</keyword>
<keyword evidence="1" id="KW-0479">Metal-binding</keyword>
<organism evidence="4 5">
    <name type="scientific">Paractinoplanes rishiriensis</name>
    <dbReference type="NCBI Taxonomy" id="1050105"/>
    <lineage>
        <taxon>Bacteria</taxon>
        <taxon>Bacillati</taxon>
        <taxon>Actinomycetota</taxon>
        <taxon>Actinomycetes</taxon>
        <taxon>Micromonosporales</taxon>
        <taxon>Micromonosporaceae</taxon>
        <taxon>Paractinoplanes</taxon>
    </lineage>
</organism>
<dbReference type="InterPro" id="IPR002933">
    <property type="entry name" value="Peptidase_M20"/>
</dbReference>
<protein>
    <submittedName>
        <fullName evidence="4">Peptidase M20</fullName>
    </submittedName>
</protein>
<evidence type="ECO:0000256" key="1">
    <source>
        <dbReference type="ARBA" id="ARBA00022723"/>
    </source>
</evidence>
<dbReference type="GO" id="GO:0006526">
    <property type="term" value="P:L-arginine biosynthetic process"/>
    <property type="evidence" value="ECO:0007669"/>
    <property type="project" value="TreeGrafter"/>
</dbReference>
<evidence type="ECO:0000313" key="4">
    <source>
        <dbReference type="EMBL" id="GIE94832.1"/>
    </source>
</evidence>
<reference evidence="4" key="1">
    <citation type="submission" date="2021-01" db="EMBL/GenBank/DDBJ databases">
        <title>Whole genome shotgun sequence of Actinoplanes rishiriensis NBRC 108556.</title>
        <authorList>
            <person name="Komaki H."/>
            <person name="Tamura T."/>
        </authorList>
    </citation>
    <scope>NUCLEOTIDE SEQUENCE</scope>
    <source>
        <strain evidence="4">NBRC 108556</strain>
    </source>
</reference>
<dbReference type="Proteomes" id="UP000636960">
    <property type="component" value="Unassembled WGS sequence"/>
</dbReference>